<evidence type="ECO:0000259" key="9">
    <source>
        <dbReference type="PROSITE" id="PS51387"/>
    </source>
</evidence>
<dbReference type="Pfam" id="PF01565">
    <property type="entry name" value="FAD_binding_4"/>
    <property type="match status" value="1"/>
</dbReference>
<dbReference type="Pfam" id="PF08031">
    <property type="entry name" value="BBE"/>
    <property type="match status" value="1"/>
</dbReference>
<dbReference type="InterPro" id="IPR006093">
    <property type="entry name" value="Oxy_OxRdtase_FAD_BS"/>
</dbReference>
<dbReference type="GO" id="GO:0071949">
    <property type="term" value="F:FAD binding"/>
    <property type="evidence" value="ECO:0007669"/>
    <property type="project" value="InterPro"/>
</dbReference>
<dbReference type="Gene3D" id="3.40.462.20">
    <property type="match status" value="1"/>
</dbReference>
<evidence type="ECO:0000256" key="4">
    <source>
        <dbReference type="ARBA" id="ARBA00022989"/>
    </source>
</evidence>
<evidence type="ECO:0000256" key="6">
    <source>
        <dbReference type="ARBA" id="ARBA00023136"/>
    </source>
</evidence>
<protein>
    <submittedName>
        <fullName evidence="10">Amino acid permease</fullName>
    </submittedName>
</protein>
<keyword evidence="3 7" id="KW-0812">Transmembrane</keyword>
<evidence type="ECO:0000256" key="2">
    <source>
        <dbReference type="ARBA" id="ARBA00005466"/>
    </source>
</evidence>
<keyword evidence="6 7" id="KW-0472">Membrane</keyword>
<feature type="domain" description="FAD-binding PCMH-type" evidence="9">
    <location>
        <begin position="62"/>
        <end position="234"/>
    </location>
</feature>
<dbReference type="PANTHER" id="PTHR11785:SF512">
    <property type="entry name" value="SOBREMESA, ISOFORM B"/>
    <property type="match status" value="1"/>
</dbReference>
<evidence type="ECO:0000256" key="3">
    <source>
        <dbReference type="ARBA" id="ARBA00022692"/>
    </source>
</evidence>
<evidence type="ECO:0000256" key="5">
    <source>
        <dbReference type="ARBA" id="ARBA00023002"/>
    </source>
</evidence>
<feature type="transmembrane region" description="Helical" evidence="7">
    <location>
        <begin position="855"/>
        <end position="888"/>
    </location>
</feature>
<keyword evidence="5" id="KW-0560">Oxidoreductase</keyword>
<name>A0A8H7IG92_9AGAM</name>
<dbReference type="FunFam" id="1.20.1740.10:FF:000042">
    <property type="entry name" value="Similar to amino acid transporter"/>
    <property type="match status" value="1"/>
</dbReference>
<feature type="transmembrane region" description="Helical" evidence="7">
    <location>
        <begin position="933"/>
        <end position="956"/>
    </location>
</feature>
<feature type="signal peptide" evidence="8">
    <location>
        <begin position="1"/>
        <end position="19"/>
    </location>
</feature>
<reference evidence="10" key="1">
    <citation type="submission" date="2020-09" db="EMBL/GenBank/DDBJ databases">
        <title>Comparative genome analyses of four rice-infecting Rhizoctonia solani isolates reveal extensive enrichment of homogalacturonan modification genes.</title>
        <authorList>
            <person name="Lee D.-Y."/>
            <person name="Jeon J."/>
            <person name="Kim K.-T."/>
            <person name="Cheong K."/>
            <person name="Song H."/>
            <person name="Choi G."/>
            <person name="Ko J."/>
            <person name="Opiyo S.O."/>
            <person name="Zuo S."/>
            <person name="Madhav S."/>
            <person name="Lee Y.-H."/>
            <person name="Wang G.-L."/>
        </authorList>
    </citation>
    <scope>NUCLEOTIDE SEQUENCE</scope>
    <source>
        <strain evidence="10">AG1-IA B2</strain>
    </source>
</reference>
<feature type="transmembrane region" description="Helical" evidence="7">
    <location>
        <begin position="660"/>
        <end position="681"/>
    </location>
</feature>
<sequence>MVRRTTMFGLLVKAALTFASVTTTTDNALIACLQKGGTSNAVLTASSPEYNTSRLANINTRISYFPTAIVFPNTAQDVQKYVKCGAANGVAVVGRSGGHSYASYGVGGKDGALVIDLSKMKAFSVDGSGSAKIQTGNRLGEIAEKLWDNGQRALPHGVCPYVGSGGHTAFGGFGPFSRVAGLLHDHVTSAEVVLANGTITTASATQNQDLFWALRGAGASYGIVTEWTFSTLPAPPTVISYRVDYNEVVLTPQQAKELLKSWQKIALSAPDNLSVICSIGRALPIGGPNLYLDFRGTYYGTKAEFDVLSSNWSSIYSPGNFTSKVNNWYDGLVALSGPLSTSEPEASINFFAKSIFTKSAVTTSQWDRLFQFIGEEGYDVDVDWFIEFDRYGGGVSKRAADFTSFAHRDAVISFQFFAGITPNPFPADGVPFLNKLAAVVDPNPKAAYANYVDPTLSPAQWKLQYFGRHYPRLASIKRAVDPRTSSASPVNWTVFIVKSNAGSPIHRSSVDSLRDLELTQGSALSPYRATHLGGLRRSSANSSAISLDFRPELLPLSLSSAGPDRETGGDAPAKTIGLWNGVALVIGLQIGSGIFSSPGVVVANASSVGASLVVWVVGGLLAWTGARHSSSFAELGTMIPLNGGAQAYLAYAYSPLVSYLYTWTAVIVLKPGGNAIILLIFGEYLNRVIFHTANPDAAPDAIAPLAIKLTAVVAVLIIAVLCVATPKLGTRTAVFFTVIKYRYKIAVAVLGLIQIIRGKASTSLTEAIFAGTSPNPSSYALALYSTLWAYDGWDQTNYVAGEMKNIDRDLPRVIHISMISVMVLFLAANVSYFAVLPKGTVERSNTIALDFGRALFGNFGALVFAGVVAISCFGATNGSMFTTARLIYSAAREGYLPSMFGRLHKGLKTPLNAMVLQVIITLFYILIGGGFRTMINFVGVAAWTFYFLTGVGLIVLRVKEPGLPRQVVSLFLLLMPIFAAPLEALAAFAFIVSGVPFYFISMYFHDPNAVPRPIRWIGNRIGGLFGRKASAGAGYMRAATDGDETVEMIQR</sequence>
<accession>A0A8H7IG92</accession>
<feature type="transmembrane region" description="Helical" evidence="7">
    <location>
        <begin position="602"/>
        <end position="623"/>
    </location>
</feature>
<dbReference type="InterPro" id="IPR050598">
    <property type="entry name" value="AminoAcid_Transporter"/>
</dbReference>
<dbReference type="GO" id="GO:0015179">
    <property type="term" value="F:L-amino acid transmembrane transporter activity"/>
    <property type="evidence" value="ECO:0007669"/>
    <property type="project" value="TreeGrafter"/>
</dbReference>
<keyword evidence="8" id="KW-0732">Signal</keyword>
<dbReference type="Gene3D" id="1.20.1740.10">
    <property type="entry name" value="Amino acid/polyamine transporter I"/>
    <property type="match status" value="1"/>
</dbReference>
<dbReference type="Pfam" id="PF13520">
    <property type="entry name" value="AA_permease_2"/>
    <property type="match status" value="1"/>
</dbReference>
<comment type="caution">
    <text evidence="10">The sequence shown here is derived from an EMBL/GenBank/DDBJ whole genome shotgun (WGS) entry which is preliminary data.</text>
</comment>
<feature type="transmembrane region" description="Helical" evidence="7">
    <location>
        <begin position="813"/>
        <end position="835"/>
    </location>
</feature>
<proteinExistence type="inferred from homology"/>
<dbReference type="InterPro" id="IPR016169">
    <property type="entry name" value="FAD-bd_PCMH_sub2"/>
</dbReference>
<feature type="transmembrane region" description="Helical" evidence="7">
    <location>
        <begin position="909"/>
        <end position="927"/>
    </location>
</feature>
<dbReference type="InterPro" id="IPR036318">
    <property type="entry name" value="FAD-bd_PCMH-like_sf"/>
</dbReference>
<dbReference type="AlphaFoldDB" id="A0A8H7IG92"/>
<dbReference type="InterPro" id="IPR006094">
    <property type="entry name" value="Oxid_FAD_bind_N"/>
</dbReference>
<keyword evidence="4 7" id="KW-1133">Transmembrane helix</keyword>
<dbReference type="SUPFAM" id="SSF56176">
    <property type="entry name" value="FAD-binding/transporter-associated domain-like"/>
    <property type="match status" value="1"/>
</dbReference>
<feature type="chain" id="PRO_5034781968" evidence="8">
    <location>
        <begin position="20"/>
        <end position="1051"/>
    </location>
</feature>
<evidence type="ECO:0000256" key="7">
    <source>
        <dbReference type="SAM" id="Phobius"/>
    </source>
</evidence>
<dbReference type="PROSITE" id="PS51387">
    <property type="entry name" value="FAD_PCMH"/>
    <property type="match status" value="1"/>
</dbReference>
<dbReference type="Proteomes" id="UP000614334">
    <property type="component" value="Unassembled WGS sequence"/>
</dbReference>
<comment type="similarity">
    <text evidence="2">Belongs to the oxygen-dependent FAD-linked oxidoreductase family.</text>
</comment>
<evidence type="ECO:0000256" key="8">
    <source>
        <dbReference type="SAM" id="SignalP"/>
    </source>
</evidence>
<dbReference type="EMBL" id="JACYCF010000003">
    <property type="protein sequence ID" value="KAF8758622.1"/>
    <property type="molecule type" value="Genomic_DNA"/>
</dbReference>
<evidence type="ECO:0000313" key="10">
    <source>
        <dbReference type="EMBL" id="KAF8758622.1"/>
    </source>
</evidence>
<dbReference type="InterPro" id="IPR012951">
    <property type="entry name" value="BBE"/>
</dbReference>
<evidence type="ECO:0000313" key="11">
    <source>
        <dbReference type="Proteomes" id="UP000614334"/>
    </source>
</evidence>
<dbReference type="Gene3D" id="3.30.465.10">
    <property type="match status" value="1"/>
</dbReference>
<dbReference type="PANTHER" id="PTHR11785">
    <property type="entry name" value="AMINO ACID TRANSPORTER"/>
    <property type="match status" value="1"/>
</dbReference>
<comment type="subcellular location">
    <subcellularLocation>
        <location evidence="1">Membrane</location>
        <topology evidence="1">Multi-pass membrane protein</topology>
    </subcellularLocation>
</comment>
<gene>
    <name evidence="10" type="ORF">RHS01_02427</name>
</gene>
<dbReference type="InterPro" id="IPR016166">
    <property type="entry name" value="FAD-bd_PCMH"/>
</dbReference>
<dbReference type="GO" id="GO:0016020">
    <property type="term" value="C:membrane"/>
    <property type="evidence" value="ECO:0007669"/>
    <property type="project" value="UniProtKB-SubCell"/>
</dbReference>
<organism evidence="10 11">
    <name type="scientific">Rhizoctonia solani</name>
    <dbReference type="NCBI Taxonomy" id="456999"/>
    <lineage>
        <taxon>Eukaryota</taxon>
        <taxon>Fungi</taxon>
        <taxon>Dikarya</taxon>
        <taxon>Basidiomycota</taxon>
        <taxon>Agaricomycotina</taxon>
        <taxon>Agaricomycetes</taxon>
        <taxon>Cantharellales</taxon>
        <taxon>Ceratobasidiaceae</taxon>
        <taxon>Rhizoctonia</taxon>
    </lineage>
</organism>
<dbReference type="PROSITE" id="PS00862">
    <property type="entry name" value="OX2_COVAL_FAD"/>
    <property type="match status" value="1"/>
</dbReference>
<dbReference type="InterPro" id="IPR002293">
    <property type="entry name" value="AA/rel_permease1"/>
</dbReference>
<feature type="transmembrane region" description="Helical" evidence="7">
    <location>
        <begin position="701"/>
        <end position="724"/>
    </location>
</feature>
<evidence type="ECO:0000256" key="1">
    <source>
        <dbReference type="ARBA" id="ARBA00004141"/>
    </source>
</evidence>
<dbReference type="GO" id="GO:0016491">
    <property type="term" value="F:oxidoreductase activity"/>
    <property type="evidence" value="ECO:0007669"/>
    <property type="project" value="UniProtKB-KW"/>
</dbReference>